<dbReference type="Pfam" id="PF02541">
    <property type="entry name" value="Ppx-GppA"/>
    <property type="match status" value="1"/>
</dbReference>
<dbReference type="Gene3D" id="3.30.420.40">
    <property type="match status" value="1"/>
</dbReference>
<dbReference type="RefSeq" id="WP_091834116.1">
    <property type="nucleotide sequence ID" value="NZ_FNZK01000019.1"/>
</dbReference>
<dbReference type="InterPro" id="IPR003695">
    <property type="entry name" value="Ppx_GppA_N"/>
</dbReference>
<comment type="similarity">
    <text evidence="1">Belongs to the GppA/Ppx family.</text>
</comment>
<organism evidence="3 4">
    <name type="scientific">Propionispira arboris</name>
    <dbReference type="NCBI Taxonomy" id="84035"/>
    <lineage>
        <taxon>Bacteria</taxon>
        <taxon>Bacillati</taxon>
        <taxon>Bacillota</taxon>
        <taxon>Negativicutes</taxon>
        <taxon>Selenomonadales</taxon>
        <taxon>Selenomonadaceae</taxon>
        <taxon>Propionispira</taxon>
    </lineage>
</organism>
<dbReference type="PANTHER" id="PTHR30005:SF0">
    <property type="entry name" value="RETROGRADE REGULATION PROTEIN 2"/>
    <property type="match status" value="1"/>
</dbReference>
<dbReference type="EMBL" id="FNZK01000019">
    <property type="protein sequence ID" value="SEJ84025.1"/>
    <property type="molecule type" value="Genomic_DNA"/>
</dbReference>
<feature type="domain" description="Ppx/GppA phosphatase N-terminal" evidence="2">
    <location>
        <begin position="17"/>
        <end position="303"/>
    </location>
</feature>
<dbReference type="Proteomes" id="UP000199662">
    <property type="component" value="Unassembled WGS sequence"/>
</dbReference>
<reference evidence="3 4" key="1">
    <citation type="submission" date="2016-10" db="EMBL/GenBank/DDBJ databases">
        <authorList>
            <person name="de Groot N.N."/>
        </authorList>
    </citation>
    <scope>NUCLEOTIDE SEQUENCE [LARGE SCALE GENOMIC DNA]</scope>
    <source>
        <strain evidence="3 4">DSM 2179</strain>
    </source>
</reference>
<evidence type="ECO:0000259" key="2">
    <source>
        <dbReference type="Pfam" id="PF02541"/>
    </source>
</evidence>
<name>A0A1H7CED9_9FIRM</name>
<evidence type="ECO:0000313" key="3">
    <source>
        <dbReference type="EMBL" id="SEJ84025.1"/>
    </source>
</evidence>
<evidence type="ECO:0000313" key="4">
    <source>
        <dbReference type="Proteomes" id="UP000199662"/>
    </source>
</evidence>
<accession>A0A1H7CED9</accession>
<dbReference type="AlphaFoldDB" id="A0A1H7CED9"/>
<dbReference type="GO" id="GO:0016462">
    <property type="term" value="F:pyrophosphatase activity"/>
    <property type="evidence" value="ECO:0007669"/>
    <property type="project" value="TreeGrafter"/>
</dbReference>
<dbReference type="PANTHER" id="PTHR30005">
    <property type="entry name" value="EXOPOLYPHOSPHATASE"/>
    <property type="match status" value="1"/>
</dbReference>
<dbReference type="InterPro" id="IPR050273">
    <property type="entry name" value="GppA/Ppx_hydrolase"/>
</dbReference>
<dbReference type="STRING" id="84035.SAMN05660742_11925"/>
<dbReference type="InterPro" id="IPR043129">
    <property type="entry name" value="ATPase_NBD"/>
</dbReference>
<protein>
    <submittedName>
        <fullName evidence="3">Exopolyphosphatase / guanosine-5'-triphosphate,3'-diphosphate pyrophosphatase</fullName>
    </submittedName>
</protein>
<gene>
    <name evidence="3" type="ORF">SAMN05660742_11925</name>
</gene>
<proteinExistence type="inferred from homology"/>
<dbReference type="SUPFAM" id="SSF53067">
    <property type="entry name" value="Actin-like ATPase domain"/>
    <property type="match status" value="2"/>
</dbReference>
<dbReference type="CDD" id="cd24052">
    <property type="entry name" value="ASKHA_NBD_HpPPX-GppA-like"/>
    <property type="match status" value="1"/>
</dbReference>
<sequence length="327" mass="36007">MVQGIINIGSNSIRLAIYKIDDSQLTVLLNKKHSSSLASYIKKEKMLQAGIDKTCQAISSFKTLLETFHVTNISAFATTALRNISNSAMVITQIMQKTGVSVTVLSGTEETALDLFGATYAMQNQNGLLLDIGGASTELVLYENGRIVNSVNLSIGSLNAYEQYVQYLLPNKKEQKMIKNAVLVELAQITDFAPRPQTFICGMGGLIRATGRINISLFNLSMNTAEIKVSNMKKMIKLLENDEENELLSSETLKVLLKTVPGRIETIVPGLIILHTLSKYFKNERIVVSKSGIREGYLYKNILTVKKQTAQTISPIEAKNESNYAAS</sequence>
<evidence type="ECO:0000256" key="1">
    <source>
        <dbReference type="ARBA" id="ARBA00007125"/>
    </source>
</evidence>
<keyword evidence="4" id="KW-1185">Reference proteome</keyword>
<dbReference type="Gene3D" id="3.30.420.150">
    <property type="entry name" value="Exopolyphosphatase. Domain 2"/>
    <property type="match status" value="1"/>
</dbReference>